<name>A0A1M6RKB3_SELRU</name>
<keyword evidence="1 2" id="KW-0533">Nickel</keyword>
<dbReference type="HAMAP" id="MF_01074">
    <property type="entry name" value="LarC"/>
    <property type="match status" value="1"/>
</dbReference>
<dbReference type="EMBL" id="FRBC01000002">
    <property type="protein sequence ID" value="SHK32931.1"/>
    <property type="molecule type" value="Genomic_DNA"/>
</dbReference>
<accession>A0A1M6RKB3</accession>
<proteinExistence type="inferred from homology"/>
<dbReference type="GO" id="GO:0016151">
    <property type="term" value="F:nickel cation binding"/>
    <property type="evidence" value="ECO:0007669"/>
    <property type="project" value="UniProtKB-UniRule"/>
</dbReference>
<dbReference type="RefSeq" id="WP_073088060.1">
    <property type="nucleotide sequence ID" value="NZ_FRBC01000002.1"/>
</dbReference>
<evidence type="ECO:0000313" key="4">
    <source>
        <dbReference type="Proteomes" id="UP000184263"/>
    </source>
</evidence>
<sequence>MKAIYLDCFAGISGNMFLGAMLQAGVPQAYLEKELQKLPMADEFALEVREVMQKGIHALYVDVKMTAADPVHHDHHDHHDHHHEHHHVHRTMKDIRNILEESTLSMAVKQQALAIFTEIARAEGKVHGKPVDEVAFHEVGAVDSIVDIVGAAICLDYLEVERVFVSKLTTGSGFVQCAHGMMPVPAPAVAELLLGWQTETGLEKKELVTPTGAGIVRALGTYSEGLPKGFVASGIGYGAGSHELDMPNVLRLYFGEYNGVTESRLVILEANIDDMNPQIYGYLYERLLAAGALDVWTTPIFMKKNRPAQTLSVLLEEDKKQVCAGIIFAETTSIGLRVMPVGERLEAARHMARVETKYGLVNCKVSAWQGQLCSVSPEYEDCRRLAQEQHIPLKNVQQEALRVINDRLGN</sequence>
<dbReference type="Gene3D" id="3.30.70.1380">
    <property type="entry name" value="Transcriptional regulatory protein pf0864 domain like"/>
    <property type="match status" value="1"/>
</dbReference>
<dbReference type="OrthoDB" id="9765625at2"/>
<gene>
    <name evidence="2" type="primary">larC</name>
    <name evidence="3" type="ORF">SAMN05216582_102120</name>
</gene>
<comment type="similarity">
    <text evidence="2">Belongs to the LarC family.</text>
</comment>
<dbReference type="EC" id="4.99.1.12" evidence="2"/>
<dbReference type="NCBIfam" id="TIGR00299">
    <property type="entry name" value="nickel pincer cofactor biosynthesis protein LarC"/>
    <property type="match status" value="1"/>
</dbReference>
<dbReference type="Proteomes" id="UP000184263">
    <property type="component" value="Unassembled WGS sequence"/>
</dbReference>
<dbReference type="GO" id="GO:0051604">
    <property type="term" value="P:protein maturation"/>
    <property type="evidence" value="ECO:0007669"/>
    <property type="project" value="UniProtKB-UniRule"/>
</dbReference>
<comment type="catalytic activity">
    <reaction evidence="2">
        <text>Ni(II)-pyridinium-3,5-bisthiocarboxylate mononucleotide = pyridinium-3,5-bisthiocarboxylate mononucleotide + Ni(2+)</text>
        <dbReference type="Rhea" id="RHEA:54784"/>
        <dbReference type="ChEBI" id="CHEBI:49786"/>
        <dbReference type="ChEBI" id="CHEBI:137372"/>
        <dbReference type="ChEBI" id="CHEBI:137373"/>
        <dbReference type="EC" id="4.99.1.12"/>
    </reaction>
</comment>
<organism evidence="3 4">
    <name type="scientific">Selenomonas ruminantium</name>
    <dbReference type="NCBI Taxonomy" id="971"/>
    <lineage>
        <taxon>Bacteria</taxon>
        <taxon>Bacillati</taxon>
        <taxon>Bacillota</taxon>
        <taxon>Negativicutes</taxon>
        <taxon>Selenomonadales</taxon>
        <taxon>Selenomonadaceae</taxon>
        <taxon>Selenomonas</taxon>
    </lineage>
</organism>
<reference evidence="3 4" key="1">
    <citation type="submission" date="2016-11" db="EMBL/GenBank/DDBJ databases">
        <authorList>
            <person name="Jaros S."/>
            <person name="Januszkiewicz K."/>
            <person name="Wedrychowicz H."/>
        </authorList>
    </citation>
    <scope>NUCLEOTIDE SEQUENCE [LARGE SCALE GENOMIC DNA]</scope>
    <source>
        <strain evidence="3 4">HD4</strain>
    </source>
</reference>
<evidence type="ECO:0000256" key="1">
    <source>
        <dbReference type="ARBA" id="ARBA00022596"/>
    </source>
</evidence>
<dbReference type="InterPro" id="IPR002822">
    <property type="entry name" value="Ni_insertion"/>
</dbReference>
<comment type="function">
    <text evidence="2">Involved in the biosynthesis of a nickel-pincer cofactor ((SCS)Ni(II) pincer complex). Binds Ni(2+), and functions in nickel delivery to pyridinium-3,5-bisthiocarboxylic acid mononucleotide (P2TMN), to form the mature cofactor. Is thus probably required for the activation of nickel-pincer cofactor-dependent enzymes.</text>
</comment>
<dbReference type="Gene3D" id="3.10.20.300">
    <property type="entry name" value="mk0293 like domain"/>
    <property type="match status" value="1"/>
</dbReference>
<evidence type="ECO:0000256" key="2">
    <source>
        <dbReference type="HAMAP-Rule" id="MF_01074"/>
    </source>
</evidence>
<dbReference type="Pfam" id="PF01969">
    <property type="entry name" value="Ni_insertion"/>
    <property type="match status" value="1"/>
</dbReference>
<dbReference type="PANTHER" id="PTHR36566:SF1">
    <property type="entry name" value="PYRIDINIUM-3,5-BISTHIOCARBOXYLIC ACID MONONUCLEOTIDE NICKEL INSERTION PROTEIN"/>
    <property type="match status" value="1"/>
</dbReference>
<dbReference type="PANTHER" id="PTHR36566">
    <property type="entry name" value="NICKEL INSERTION PROTEIN-RELATED"/>
    <property type="match status" value="1"/>
</dbReference>
<evidence type="ECO:0000313" key="3">
    <source>
        <dbReference type="EMBL" id="SHK32931.1"/>
    </source>
</evidence>
<dbReference type="GO" id="GO:0016829">
    <property type="term" value="F:lyase activity"/>
    <property type="evidence" value="ECO:0007669"/>
    <property type="project" value="UniProtKB-UniRule"/>
</dbReference>
<keyword evidence="2" id="KW-0456">Lyase</keyword>
<dbReference type="AlphaFoldDB" id="A0A1M6RKB3"/>
<protein>
    <recommendedName>
        <fullName evidence="2">Pyridinium-3,5-bisthiocarboxylic acid mononucleotide nickel insertion protein</fullName>
        <shortName evidence="2">P2TMN nickel insertion protein</shortName>
        <ecNumber evidence="2">4.99.1.12</ecNumber>
    </recommendedName>
    <alternativeName>
        <fullName evidence="2">Nickel-pincer cofactor biosynthesis protein LarC</fullName>
    </alternativeName>
</protein>